<dbReference type="PROSITE" id="PS51747">
    <property type="entry name" value="CYT_DCMP_DEAMINASES_2"/>
    <property type="match status" value="1"/>
</dbReference>
<organism evidence="2 3">
    <name type="scientific">Aspergillus campestris (strain IBT 28561)</name>
    <dbReference type="NCBI Taxonomy" id="1392248"/>
    <lineage>
        <taxon>Eukaryota</taxon>
        <taxon>Fungi</taxon>
        <taxon>Dikarya</taxon>
        <taxon>Ascomycota</taxon>
        <taxon>Pezizomycotina</taxon>
        <taxon>Eurotiomycetes</taxon>
        <taxon>Eurotiomycetidae</taxon>
        <taxon>Eurotiales</taxon>
        <taxon>Aspergillaceae</taxon>
        <taxon>Aspergillus</taxon>
        <taxon>Aspergillus subgen. Circumdati</taxon>
    </lineage>
</organism>
<dbReference type="AlphaFoldDB" id="A0A2I1D9Q2"/>
<dbReference type="PANTHER" id="PTHR11079:SF161">
    <property type="entry name" value="CMP_DCMP-TYPE DEAMINASE DOMAIN-CONTAINING PROTEIN"/>
    <property type="match status" value="1"/>
</dbReference>
<dbReference type="EMBL" id="MSFM01000003">
    <property type="protein sequence ID" value="PKY06592.1"/>
    <property type="molecule type" value="Genomic_DNA"/>
</dbReference>
<sequence length="169" mass="18440">MDLHPLTPDQLAQAATTCLHLQATAQDIHRKRPFVALLLGPDNTTVLLSSNSLSHVRHAECELARNAADNFNAAYLAACTLVSTWEPCAMCAATIYWARIGRLVYLASEAALRDIVGPANPENLTMTLDCRVVFAAGQTDTEVVGPVPEWEGRVVQDARRFWDSHRGSG</sequence>
<dbReference type="GO" id="GO:0006152">
    <property type="term" value="P:purine nucleoside catabolic process"/>
    <property type="evidence" value="ECO:0007669"/>
    <property type="project" value="TreeGrafter"/>
</dbReference>
<dbReference type="Proteomes" id="UP000234254">
    <property type="component" value="Unassembled WGS sequence"/>
</dbReference>
<dbReference type="RefSeq" id="XP_024695186.1">
    <property type="nucleotide sequence ID" value="XM_024835840.1"/>
</dbReference>
<accession>A0A2I1D9Q2</accession>
<dbReference type="GO" id="GO:0047974">
    <property type="term" value="F:guanosine deaminase activity"/>
    <property type="evidence" value="ECO:0007669"/>
    <property type="project" value="TreeGrafter"/>
</dbReference>
<dbReference type="CDD" id="cd01285">
    <property type="entry name" value="nucleoside_deaminase"/>
    <property type="match status" value="1"/>
</dbReference>
<keyword evidence="3" id="KW-1185">Reference proteome</keyword>
<dbReference type="InterPro" id="IPR016193">
    <property type="entry name" value="Cytidine_deaminase-like"/>
</dbReference>
<name>A0A2I1D9Q2_ASPC2</name>
<evidence type="ECO:0000259" key="1">
    <source>
        <dbReference type="PROSITE" id="PS51747"/>
    </source>
</evidence>
<protein>
    <submittedName>
        <fullName evidence="2">Cytidine deaminase-like protein</fullName>
    </submittedName>
</protein>
<reference evidence="2" key="1">
    <citation type="submission" date="2016-12" db="EMBL/GenBank/DDBJ databases">
        <title>The genomes of Aspergillus section Nigri reveals drivers in fungal speciation.</title>
        <authorList>
            <consortium name="DOE Joint Genome Institute"/>
            <person name="Vesth T.C."/>
            <person name="Nybo J."/>
            <person name="Theobald S."/>
            <person name="Brandl J."/>
            <person name="Frisvad J.C."/>
            <person name="Nielsen K.F."/>
            <person name="Lyhne E.K."/>
            <person name="Kogle M.E."/>
            <person name="Kuo A."/>
            <person name="Riley R."/>
            <person name="Clum A."/>
            <person name="Nolan M."/>
            <person name="Lipzen A."/>
            <person name="Salamov A."/>
            <person name="Henrissat B."/>
            <person name="Wiebenga A."/>
            <person name="De vries R.P."/>
            <person name="Grigoriev I.V."/>
            <person name="Mortensen U.H."/>
            <person name="Andersen M.R."/>
            <person name="Baker S.E."/>
        </authorList>
    </citation>
    <scope>NUCLEOTIDE SEQUENCE</scope>
    <source>
        <strain evidence="2">IBT 28561</strain>
    </source>
</reference>
<evidence type="ECO:0000313" key="3">
    <source>
        <dbReference type="Proteomes" id="UP000234254"/>
    </source>
</evidence>
<dbReference type="VEuPathDB" id="FungiDB:P168DRAFT_280004"/>
<dbReference type="OrthoDB" id="408702at2759"/>
<dbReference type="GeneID" id="36543364"/>
<dbReference type="SUPFAM" id="SSF53927">
    <property type="entry name" value="Cytidine deaminase-like"/>
    <property type="match status" value="1"/>
</dbReference>
<dbReference type="InterPro" id="IPR002125">
    <property type="entry name" value="CMP_dCMP_dom"/>
</dbReference>
<proteinExistence type="predicted"/>
<comment type="caution">
    <text evidence="2">The sequence shown here is derived from an EMBL/GenBank/DDBJ whole genome shotgun (WGS) entry which is preliminary data.</text>
</comment>
<evidence type="ECO:0000313" key="2">
    <source>
        <dbReference type="EMBL" id="PKY06592.1"/>
    </source>
</evidence>
<feature type="domain" description="CMP/dCMP-type deaminase" evidence="1">
    <location>
        <begin position="7"/>
        <end position="119"/>
    </location>
</feature>
<dbReference type="Pfam" id="PF00383">
    <property type="entry name" value="dCMP_cyt_deam_1"/>
    <property type="match status" value="1"/>
</dbReference>
<dbReference type="PANTHER" id="PTHR11079">
    <property type="entry name" value="CYTOSINE DEAMINASE FAMILY MEMBER"/>
    <property type="match status" value="1"/>
</dbReference>
<gene>
    <name evidence="2" type="ORF">P168DRAFT_280004</name>
</gene>
<dbReference type="Gene3D" id="3.40.140.10">
    <property type="entry name" value="Cytidine Deaminase, domain 2"/>
    <property type="match status" value="1"/>
</dbReference>